<evidence type="ECO:0000256" key="2">
    <source>
        <dbReference type="ARBA" id="ARBA00007815"/>
    </source>
</evidence>
<accession>A0A1E5R521</accession>
<sequence length="281" mass="30343">MDGGYSGYSAPTDFNSDGGFIQGSSSQGNSSGAAFDAKKHLVPCTIKQLVDSAPALQDGTNICGNLNLTNVSIVGVVRTITDKDSFSVLTIEDGSGQIEFRIYHNTQPAEADGDSDMGMGDFDNNTNSSDDNKKEQYTVGEYVKVYATPRLIGDTLGLQYVVVQRINSYNEVVAHLLNAAKVYMISEGKINENGEKTNGGLKPDGSNNTGNSLFLQDDDQTPGQKIITLLHESKGSFPNGIPLRFISEKLGMSLDEVRDTTQNFIDEGLCYTTLEDHVELT</sequence>
<dbReference type="GO" id="GO:0003697">
    <property type="term" value="F:single-stranded DNA binding"/>
    <property type="evidence" value="ECO:0007669"/>
    <property type="project" value="TreeGrafter"/>
</dbReference>
<feature type="domain" description="Replication protein A C-terminal" evidence="6">
    <location>
        <begin position="220"/>
        <end position="276"/>
    </location>
</feature>
<keyword evidence="8" id="KW-1185">Reference proteome</keyword>
<dbReference type="InParanoid" id="A0A1E5R521"/>
<evidence type="ECO:0000313" key="7">
    <source>
        <dbReference type="EMBL" id="OEJ81991.1"/>
    </source>
</evidence>
<reference evidence="8" key="1">
    <citation type="journal article" date="2016" name="Genome Announc.">
        <title>Genome sequences of three species of Hanseniaspora isolated from spontaneous wine fermentations.</title>
        <authorList>
            <person name="Sternes P.R."/>
            <person name="Lee D."/>
            <person name="Kutyna D.R."/>
            <person name="Borneman A.R."/>
        </authorList>
    </citation>
    <scope>NUCLEOTIDE SEQUENCE [LARGE SCALE GENOMIC DNA]</scope>
    <source>
        <strain evidence="8">AWRI3579</strain>
    </source>
</reference>
<comment type="similarity">
    <text evidence="2">Belongs to the replication factor A protein 2 family.</text>
</comment>
<dbReference type="Pfam" id="PF08784">
    <property type="entry name" value="RPA_C"/>
    <property type="match status" value="1"/>
</dbReference>
<dbReference type="SUPFAM" id="SSF46785">
    <property type="entry name" value="Winged helix' DNA-binding domain"/>
    <property type="match status" value="1"/>
</dbReference>
<feature type="region of interest" description="Disordered" evidence="5">
    <location>
        <begin position="109"/>
        <end position="134"/>
    </location>
</feature>
<comment type="subcellular location">
    <subcellularLocation>
        <location evidence="1">Nucleus</location>
    </subcellularLocation>
</comment>
<gene>
    <name evidence="7" type="ORF">AWRI3579_g3749</name>
</gene>
<dbReference type="GO" id="GO:0035861">
    <property type="term" value="C:site of double-strand break"/>
    <property type="evidence" value="ECO:0007669"/>
    <property type="project" value="TreeGrafter"/>
</dbReference>
<dbReference type="InterPro" id="IPR040260">
    <property type="entry name" value="RFA2-like"/>
</dbReference>
<evidence type="ECO:0000256" key="3">
    <source>
        <dbReference type="ARBA" id="ARBA00023125"/>
    </source>
</evidence>
<evidence type="ECO:0000256" key="5">
    <source>
        <dbReference type="SAM" id="MobiDB-lite"/>
    </source>
</evidence>
<dbReference type="InterPro" id="IPR014892">
    <property type="entry name" value="RPA_C"/>
</dbReference>
<evidence type="ECO:0000256" key="4">
    <source>
        <dbReference type="ARBA" id="ARBA00023242"/>
    </source>
</evidence>
<keyword evidence="3" id="KW-0238">DNA-binding</keyword>
<evidence type="ECO:0000313" key="8">
    <source>
        <dbReference type="Proteomes" id="UP000095728"/>
    </source>
</evidence>
<dbReference type="PANTHER" id="PTHR13989">
    <property type="entry name" value="REPLICATION PROTEIN A-RELATED"/>
    <property type="match status" value="1"/>
</dbReference>
<dbReference type="InterPro" id="IPR012340">
    <property type="entry name" value="NA-bd_OB-fold"/>
</dbReference>
<evidence type="ECO:0000256" key="1">
    <source>
        <dbReference type="ARBA" id="ARBA00004123"/>
    </source>
</evidence>
<dbReference type="Gene3D" id="2.40.50.140">
    <property type="entry name" value="Nucleic acid-binding proteins"/>
    <property type="match status" value="1"/>
</dbReference>
<dbReference type="SUPFAM" id="SSF50249">
    <property type="entry name" value="Nucleic acid-binding proteins"/>
    <property type="match status" value="1"/>
</dbReference>
<dbReference type="GO" id="GO:0006260">
    <property type="term" value="P:DNA replication"/>
    <property type="evidence" value="ECO:0007669"/>
    <property type="project" value="TreeGrafter"/>
</dbReference>
<organism evidence="7 8">
    <name type="scientific">Hanseniaspora osmophila</name>
    <dbReference type="NCBI Taxonomy" id="56408"/>
    <lineage>
        <taxon>Eukaryota</taxon>
        <taxon>Fungi</taxon>
        <taxon>Dikarya</taxon>
        <taxon>Ascomycota</taxon>
        <taxon>Saccharomycotina</taxon>
        <taxon>Saccharomycetes</taxon>
        <taxon>Saccharomycodales</taxon>
        <taxon>Saccharomycodaceae</taxon>
        <taxon>Hanseniaspora</taxon>
    </lineage>
</organism>
<evidence type="ECO:0000259" key="6">
    <source>
        <dbReference type="Pfam" id="PF08784"/>
    </source>
</evidence>
<dbReference type="GO" id="GO:0000724">
    <property type="term" value="P:double-strand break repair via homologous recombination"/>
    <property type="evidence" value="ECO:0007669"/>
    <property type="project" value="TreeGrafter"/>
</dbReference>
<dbReference type="STRING" id="56408.A0A1E5R521"/>
<dbReference type="Proteomes" id="UP000095728">
    <property type="component" value="Unassembled WGS sequence"/>
</dbReference>
<dbReference type="AlphaFoldDB" id="A0A1E5R521"/>
<comment type="caution">
    <text evidence="7">The sequence shown here is derived from an EMBL/GenBank/DDBJ whole genome shotgun (WGS) entry which is preliminary data.</text>
</comment>
<dbReference type="Gene3D" id="1.10.10.10">
    <property type="entry name" value="Winged helix-like DNA-binding domain superfamily/Winged helix DNA-binding domain"/>
    <property type="match status" value="1"/>
</dbReference>
<dbReference type="InterPro" id="IPR036388">
    <property type="entry name" value="WH-like_DNA-bd_sf"/>
</dbReference>
<name>A0A1E5R521_9ASCO</name>
<dbReference type="FunCoup" id="A0A1E5R521">
    <property type="interactions" value="894"/>
</dbReference>
<keyword evidence="4" id="KW-0539">Nucleus</keyword>
<dbReference type="OrthoDB" id="25571at2759"/>
<dbReference type="GO" id="GO:0000781">
    <property type="term" value="C:chromosome, telomeric region"/>
    <property type="evidence" value="ECO:0007669"/>
    <property type="project" value="TreeGrafter"/>
</dbReference>
<proteinExistence type="inferred from homology"/>
<dbReference type="EMBL" id="LPNM01000010">
    <property type="protein sequence ID" value="OEJ81991.1"/>
    <property type="molecule type" value="Genomic_DNA"/>
</dbReference>
<dbReference type="GO" id="GO:0006289">
    <property type="term" value="P:nucleotide-excision repair"/>
    <property type="evidence" value="ECO:0007669"/>
    <property type="project" value="TreeGrafter"/>
</dbReference>
<dbReference type="GO" id="GO:0005662">
    <property type="term" value="C:DNA replication factor A complex"/>
    <property type="evidence" value="ECO:0007669"/>
    <property type="project" value="TreeGrafter"/>
</dbReference>
<dbReference type="InterPro" id="IPR036390">
    <property type="entry name" value="WH_DNA-bd_sf"/>
</dbReference>
<feature type="compositionally biased region" description="Low complexity" evidence="5">
    <location>
        <begin position="116"/>
        <end position="129"/>
    </location>
</feature>
<dbReference type="PANTHER" id="PTHR13989:SF16">
    <property type="entry name" value="REPLICATION PROTEIN A2"/>
    <property type="match status" value="1"/>
</dbReference>
<protein>
    <submittedName>
        <fullName evidence="7">Replication factor A protein 2</fullName>
    </submittedName>
</protein>